<comment type="pathway">
    <text evidence="3">Amino-acid biosynthesis.</text>
</comment>
<dbReference type="Gene3D" id="3.40.50.720">
    <property type="entry name" value="NAD(P)-binding Rossmann-like Domain"/>
    <property type="match status" value="1"/>
</dbReference>
<dbReference type="AlphaFoldDB" id="E2Z9C4"/>
<evidence type="ECO:0000256" key="1">
    <source>
        <dbReference type="ARBA" id="ARBA00007964"/>
    </source>
</evidence>
<dbReference type="PANTHER" id="PTHR21363:SF0">
    <property type="entry name" value="PREPHENATE DEHYDROGENASE [NADP(+)]"/>
    <property type="match status" value="1"/>
</dbReference>
<accession>E2Z9C4</accession>
<dbReference type="PROSITE" id="PS51176">
    <property type="entry name" value="PDH_ADH"/>
    <property type="match status" value="1"/>
</dbReference>
<gene>
    <name evidence="6" type="ORF">HMPREF9429_00022</name>
</gene>
<dbReference type="Pfam" id="PF20463">
    <property type="entry name" value="PDH_C"/>
    <property type="match status" value="1"/>
</dbReference>
<keyword evidence="7" id="KW-1185">Reference proteome</keyword>
<dbReference type="OrthoDB" id="9802008at2"/>
<dbReference type="GO" id="GO:0004665">
    <property type="term" value="F:prephenate dehydrogenase (NADP+) activity"/>
    <property type="evidence" value="ECO:0007669"/>
    <property type="project" value="InterPro"/>
</dbReference>
<comment type="similarity">
    <text evidence="1">Belongs to the prephenate/arogenate dehydrogenase family.</text>
</comment>
<feature type="coiled-coil region" evidence="4">
    <location>
        <begin position="238"/>
        <end position="265"/>
    </location>
</feature>
<proteinExistence type="inferred from homology"/>
<dbReference type="InterPro" id="IPR008927">
    <property type="entry name" value="6-PGluconate_DH-like_C_sf"/>
</dbReference>
<comment type="caution">
    <text evidence="6">The sequence shown here is derived from an EMBL/GenBank/DDBJ whole genome shotgun (WGS) entry which is preliminary data.</text>
</comment>
<sequence>MREEAKEFLKNLNIAVIGLGLMGGSFAKRLRERTKCRITAFDCEAETLNKALADGVIDAGYTEGNEELKKADLLIVCLSRDNMLSFLRQNAVYLREGQTLTDIIGIKGNSVEAAKNLLPDGVDYVPAHPMAGREGCGYDMSRADIFDCANYIIVPNKRTSRKGIKIVESLAKALGCSHIPVVTTKEHDRRIAYTSCLPHVLATALVNSPSMDGRMGRFIAGSFKDATRVADINAALWARLLLADKKALLQEIDRFKEALDKVEESLLQGDKEGLEEFLKEAGTRRREMIREYRKGQHE</sequence>
<evidence type="ECO:0000259" key="5">
    <source>
        <dbReference type="PROSITE" id="PS51176"/>
    </source>
</evidence>
<keyword evidence="4" id="KW-0175">Coiled coil</keyword>
<dbReference type="HOGENOM" id="CLU_055968_2_0_9"/>
<evidence type="ECO:0000313" key="6">
    <source>
        <dbReference type="EMBL" id="EFQ05103.1"/>
    </source>
</evidence>
<protein>
    <submittedName>
        <fullName evidence="6">Prephenate dehydrogenase</fullName>
        <ecNumber evidence="6">1.3.1.12</ecNumber>
    </submittedName>
</protein>
<dbReference type="RefSeq" id="WP_006940703.1">
    <property type="nucleotide sequence ID" value="NZ_GL538175.1"/>
</dbReference>
<dbReference type="GO" id="GO:0006571">
    <property type="term" value="P:tyrosine biosynthetic process"/>
    <property type="evidence" value="ECO:0007669"/>
    <property type="project" value="InterPro"/>
</dbReference>
<dbReference type="InterPro" id="IPR050812">
    <property type="entry name" value="Preph/Arog_dehydrog"/>
</dbReference>
<dbReference type="Pfam" id="PF02153">
    <property type="entry name" value="PDH_N"/>
    <property type="match status" value="1"/>
</dbReference>
<dbReference type="InterPro" id="IPR003099">
    <property type="entry name" value="Prephen_DH"/>
</dbReference>
<dbReference type="PANTHER" id="PTHR21363">
    <property type="entry name" value="PREPHENATE DEHYDROGENASE"/>
    <property type="match status" value="1"/>
</dbReference>
<dbReference type="GO" id="GO:0008977">
    <property type="term" value="F:prephenate dehydrogenase (NAD+) activity"/>
    <property type="evidence" value="ECO:0007669"/>
    <property type="project" value="UniProtKB-EC"/>
</dbReference>
<evidence type="ECO:0000256" key="3">
    <source>
        <dbReference type="ARBA" id="ARBA00029440"/>
    </source>
</evidence>
<dbReference type="STRING" id="706434.HMPREF9429_00022"/>
<name>E2Z9C4_9FIRM</name>
<organism evidence="6 7">
    <name type="scientific">Megasphaera micronuciformis F0359</name>
    <dbReference type="NCBI Taxonomy" id="706434"/>
    <lineage>
        <taxon>Bacteria</taxon>
        <taxon>Bacillati</taxon>
        <taxon>Bacillota</taxon>
        <taxon>Negativicutes</taxon>
        <taxon>Veillonellales</taxon>
        <taxon>Veillonellaceae</taxon>
        <taxon>Megasphaera</taxon>
    </lineage>
</organism>
<dbReference type="InterPro" id="IPR046826">
    <property type="entry name" value="PDH_N"/>
</dbReference>
<dbReference type="SUPFAM" id="SSF48179">
    <property type="entry name" value="6-phosphogluconate dehydrogenase C-terminal domain-like"/>
    <property type="match status" value="1"/>
</dbReference>
<dbReference type="EMBL" id="AECS01000001">
    <property type="protein sequence ID" value="EFQ05103.1"/>
    <property type="molecule type" value="Genomic_DNA"/>
</dbReference>
<reference evidence="6 7" key="1">
    <citation type="submission" date="2010-08" db="EMBL/GenBank/DDBJ databases">
        <authorList>
            <person name="Weinstock G."/>
            <person name="Sodergren E."/>
            <person name="Clifton S."/>
            <person name="Fulton L."/>
            <person name="Fulton B."/>
            <person name="Courtney L."/>
            <person name="Fronick C."/>
            <person name="Harrison M."/>
            <person name="Strong C."/>
            <person name="Farmer C."/>
            <person name="Delahaunty K."/>
            <person name="Markovic C."/>
            <person name="Hall O."/>
            <person name="Minx P."/>
            <person name="Tomlinson C."/>
            <person name="Mitreva M."/>
            <person name="Hou S."/>
            <person name="Chen J."/>
            <person name="Wollam A."/>
            <person name="Pepin K.H."/>
            <person name="Johnson M."/>
            <person name="Bhonagiri V."/>
            <person name="Zhang X."/>
            <person name="Suruliraj S."/>
            <person name="Warren W."/>
            <person name="Chinwalla A."/>
            <person name="Mardis E.R."/>
            <person name="Wilson R.K."/>
        </authorList>
    </citation>
    <scope>NUCLEOTIDE SEQUENCE [LARGE SCALE GENOMIC DNA]</scope>
    <source>
        <strain evidence="6 7">F0359</strain>
    </source>
</reference>
<dbReference type="Gene3D" id="1.10.3660.10">
    <property type="entry name" value="6-phosphogluconate dehydrogenase C-terminal like domain"/>
    <property type="match status" value="1"/>
</dbReference>
<dbReference type="InterPro" id="IPR046825">
    <property type="entry name" value="PDH_C"/>
</dbReference>
<evidence type="ECO:0000256" key="4">
    <source>
        <dbReference type="SAM" id="Coils"/>
    </source>
</evidence>
<dbReference type="EC" id="1.3.1.12" evidence="6"/>
<keyword evidence="2 6" id="KW-0560">Oxidoreductase</keyword>
<dbReference type="SUPFAM" id="SSF51735">
    <property type="entry name" value="NAD(P)-binding Rossmann-fold domains"/>
    <property type="match status" value="1"/>
</dbReference>
<dbReference type="GO" id="GO:0070403">
    <property type="term" value="F:NAD+ binding"/>
    <property type="evidence" value="ECO:0007669"/>
    <property type="project" value="InterPro"/>
</dbReference>
<dbReference type="eggNOG" id="COG0287">
    <property type="taxonomic scope" value="Bacteria"/>
</dbReference>
<feature type="domain" description="Prephenate/arogenate dehydrogenase" evidence="5">
    <location>
        <begin position="12"/>
        <end position="296"/>
    </location>
</feature>
<evidence type="ECO:0000313" key="7">
    <source>
        <dbReference type="Proteomes" id="UP000003195"/>
    </source>
</evidence>
<dbReference type="Proteomes" id="UP000003195">
    <property type="component" value="Unassembled WGS sequence"/>
</dbReference>
<dbReference type="InterPro" id="IPR036291">
    <property type="entry name" value="NAD(P)-bd_dom_sf"/>
</dbReference>
<evidence type="ECO:0000256" key="2">
    <source>
        <dbReference type="ARBA" id="ARBA00023002"/>
    </source>
</evidence>